<dbReference type="InterPro" id="IPR051047">
    <property type="entry name" value="AccD/PCCB"/>
</dbReference>
<dbReference type="InterPro" id="IPR029045">
    <property type="entry name" value="ClpP/crotonase-like_dom_sf"/>
</dbReference>
<evidence type="ECO:0000256" key="1">
    <source>
        <dbReference type="ARBA" id="ARBA00004305"/>
    </source>
</evidence>
<dbReference type="EC" id="6.4.1.3" evidence="4"/>
<dbReference type="Pfam" id="PF01039">
    <property type="entry name" value="Carboxyl_trans"/>
    <property type="match status" value="1"/>
</dbReference>
<evidence type="ECO:0000313" key="13">
    <source>
        <dbReference type="EMBL" id="KAI4547909.1"/>
    </source>
</evidence>
<evidence type="ECO:0000256" key="6">
    <source>
        <dbReference type="ARBA" id="ARBA00038567"/>
    </source>
</evidence>
<dbReference type="EMBL" id="JAKZEL010000001">
    <property type="protein sequence ID" value="KAI4547909.1"/>
    <property type="molecule type" value="Genomic_DNA"/>
</dbReference>
<evidence type="ECO:0000256" key="10">
    <source>
        <dbReference type="ARBA" id="ARBA00049495"/>
    </source>
</evidence>
<dbReference type="PANTHER" id="PTHR43842">
    <property type="entry name" value="PROPIONYL-COA CARBOXYLASE BETA CHAIN"/>
    <property type="match status" value="1"/>
</dbReference>
<comment type="subunit">
    <text evidence="6">The holoenzyme is a dodecamer composed of 6 PCCA/alpha subunits and 6 PCCB/beta subunits.</text>
</comment>
<dbReference type="InterPro" id="IPR011762">
    <property type="entry name" value="COA_CT_N"/>
</dbReference>
<dbReference type="PROSITE" id="PS50989">
    <property type="entry name" value="COA_CT_CTER"/>
    <property type="match status" value="1"/>
</dbReference>
<dbReference type="InterPro" id="IPR011763">
    <property type="entry name" value="COA_CT_C"/>
</dbReference>
<evidence type="ECO:0000256" key="7">
    <source>
        <dbReference type="ARBA" id="ARBA00041138"/>
    </source>
</evidence>
<dbReference type="Gene3D" id="3.90.226.10">
    <property type="entry name" value="2-enoyl-CoA Hydratase, Chain A, domain 1"/>
    <property type="match status" value="2"/>
</dbReference>
<dbReference type="Proteomes" id="UP001214576">
    <property type="component" value="Unassembled WGS sequence"/>
</dbReference>
<dbReference type="GO" id="GO:0004658">
    <property type="term" value="F:propionyl-CoA carboxylase activity"/>
    <property type="evidence" value="ECO:0007669"/>
    <property type="project" value="UniProtKB-EC"/>
</dbReference>
<proteinExistence type="inferred from homology"/>
<comment type="catalytic activity">
    <reaction evidence="9">
        <text>butanoyl-CoA + hydrogencarbonate + ATP = (2S)-ethylmalonyl-CoA + ADP + phosphate + H(+)</text>
        <dbReference type="Rhea" id="RHEA:59520"/>
        <dbReference type="ChEBI" id="CHEBI:15378"/>
        <dbReference type="ChEBI" id="CHEBI:17544"/>
        <dbReference type="ChEBI" id="CHEBI:30616"/>
        <dbReference type="ChEBI" id="CHEBI:43474"/>
        <dbReference type="ChEBI" id="CHEBI:57371"/>
        <dbReference type="ChEBI" id="CHEBI:60909"/>
        <dbReference type="ChEBI" id="CHEBI:456216"/>
    </reaction>
    <physiologicalReaction direction="left-to-right" evidence="9">
        <dbReference type="Rhea" id="RHEA:59521"/>
    </physiologicalReaction>
</comment>
<dbReference type="GO" id="GO:0009062">
    <property type="term" value="P:fatty acid catabolic process"/>
    <property type="evidence" value="ECO:0007669"/>
    <property type="project" value="UniProtKB-ARBA"/>
</dbReference>
<dbReference type="AlphaFoldDB" id="A0AAD4UPT9"/>
<dbReference type="FunFam" id="3.90.226.10:FF:000017">
    <property type="entry name" value="Propionyl-CoA carboxylase subunit beta 5"/>
    <property type="match status" value="1"/>
</dbReference>
<evidence type="ECO:0000313" key="14">
    <source>
        <dbReference type="Proteomes" id="UP001214576"/>
    </source>
</evidence>
<evidence type="ECO:0000256" key="2">
    <source>
        <dbReference type="ARBA" id="ARBA00005060"/>
    </source>
</evidence>
<evidence type="ECO:0000256" key="9">
    <source>
        <dbReference type="ARBA" id="ARBA00048208"/>
    </source>
</evidence>
<dbReference type="PANTHER" id="PTHR43842:SF2">
    <property type="entry name" value="PROPIONYL-COA CARBOXYLASE BETA CHAIN, MITOCHONDRIAL"/>
    <property type="match status" value="1"/>
</dbReference>
<evidence type="ECO:0000256" key="4">
    <source>
        <dbReference type="ARBA" id="ARBA00013050"/>
    </source>
</evidence>
<dbReference type="SUPFAM" id="SSF52096">
    <property type="entry name" value="ClpP/crotonase"/>
    <property type="match status" value="2"/>
</dbReference>
<accession>A0AAD4UPT9</accession>
<comment type="pathway">
    <text evidence="2">Metabolic intermediate metabolism; propanoyl-CoA degradation; succinyl-CoA from propanoyl-CoA: step 1/3.</text>
</comment>
<dbReference type="InterPro" id="IPR034733">
    <property type="entry name" value="AcCoA_carboxyl_beta"/>
</dbReference>
<comment type="caution">
    <text evidence="13">The sequence shown here is derived from an EMBL/GenBank/DDBJ whole genome shotgun (WGS) entry which is preliminary data.</text>
</comment>
<name>A0AAD4UPT9_OVIAM</name>
<organism evidence="13 14">
    <name type="scientific">Ovis ammon polii</name>
    <dbReference type="NCBI Taxonomy" id="230172"/>
    <lineage>
        <taxon>Eukaryota</taxon>
        <taxon>Metazoa</taxon>
        <taxon>Chordata</taxon>
        <taxon>Craniata</taxon>
        <taxon>Vertebrata</taxon>
        <taxon>Euteleostomi</taxon>
        <taxon>Mammalia</taxon>
        <taxon>Eutheria</taxon>
        <taxon>Laurasiatheria</taxon>
        <taxon>Artiodactyla</taxon>
        <taxon>Ruminantia</taxon>
        <taxon>Pecora</taxon>
        <taxon>Bovidae</taxon>
        <taxon>Caprinae</taxon>
        <taxon>Ovis</taxon>
    </lineage>
</organism>
<feature type="domain" description="CoA carboxyltransferase N-terminal" evidence="11">
    <location>
        <begin position="62"/>
        <end position="320"/>
    </location>
</feature>
<evidence type="ECO:0000259" key="11">
    <source>
        <dbReference type="PROSITE" id="PS50980"/>
    </source>
</evidence>
<evidence type="ECO:0000256" key="5">
    <source>
        <dbReference type="ARBA" id="ARBA00022598"/>
    </source>
</evidence>
<reference evidence="13" key="1">
    <citation type="submission" date="2022-03" db="EMBL/GenBank/DDBJ databases">
        <title>Genomic analyses of argali, domestic sheep and their hybrids provide insights into chromosomal evolution, heterosis and genetic basis of agronomic traits.</title>
        <authorList>
            <person name="Li M."/>
        </authorList>
    </citation>
    <scope>NUCLEOTIDE SEQUENCE</scope>
    <source>
        <strain evidence="13">CAU-MHL-2022a</strain>
        <tissue evidence="13">Skin</tissue>
    </source>
</reference>
<comment type="similarity">
    <text evidence="3">Belongs to the AccD/PCCB family.</text>
</comment>
<evidence type="ECO:0000256" key="3">
    <source>
        <dbReference type="ARBA" id="ARBA00006102"/>
    </source>
</evidence>
<dbReference type="PROSITE" id="PS50980">
    <property type="entry name" value="COA_CT_NTER"/>
    <property type="match status" value="1"/>
</dbReference>
<evidence type="ECO:0000256" key="8">
    <source>
        <dbReference type="ARBA" id="ARBA00042797"/>
    </source>
</evidence>
<comment type="catalytic activity">
    <reaction evidence="10">
        <text>propanoyl-CoA + hydrogencarbonate + ATP = (S)-methylmalonyl-CoA + ADP + phosphate + H(+)</text>
        <dbReference type="Rhea" id="RHEA:23720"/>
        <dbReference type="ChEBI" id="CHEBI:15378"/>
        <dbReference type="ChEBI" id="CHEBI:17544"/>
        <dbReference type="ChEBI" id="CHEBI:30616"/>
        <dbReference type="ChEBI" id="CHEBI:43474"/>
        <dbReference type="ChEBI" id="CHEBI:57327"/>
        <dbReference type="ChEBI" id="CHEBI:57392"/>
        <dbReference type="ChEBI" id="CHEBI:456216"/>
        <dbReference type="EC" id="6.4.1.3"/>
    </reaction>
    <physiologicalReaction direction="left-to-right" evidence="10">
        <dbReference type="Rhea" id="RHEA:23721"/>
    </physiologicalReaction>
</comment>
<dbReference type="GO" id="GO:0005759">
    <property type="term" value="C:mitochondrial matrix"/>
    <property type="evidence" value="ECO:0007669"/>
    <property type="project" value="UniProtKB-SubCell"/>
</dbReference>
<evidence type="ECO:0000259" key="12">
    <source>
        <dbReference type="PROSITE" id="PS50989"/>
    </source>
</evidence>
<protein>
    <recommendedName>
        <fullName evidence="7">Propionyl-CoA carboxylase beta chain, mitochondrial</fullName>
        <ecNumber evidence="4">6.4.1.3</ecNumber>
    </recommendedName>
    <alternativeName>
        <fullName evidence="8">Propanoyl-CoA:carbon dioxide ligase subunit beta</fullName>
    </alternativeName>
</protein>
<keyword evidence="5" id="KW-0436">Ligase</keyword>
<sequence>MRPLLARADREVDTEPLFEFPEPYSKFLLAIYFTYGNSKAALARDSTTIPKLQLPATVQSRPVSVNERIENKRQAALLGGGQRRIDAQHKRGKLTARERISLLLDPGSFVESDMFVEHRCADFGMAADKNKFPGDSVVTGRGRINGRLVYVFSQDFTVFGGSLSGAHAQKICKIMDQALTVGAPVIGLNDSGGARIQEGVESLAGYADIFLRNVIASGVIPQISLIMGPCAGGAVYSPALTDFTFMVKDTSYLFITGPDVVKSVTNEDVTQEELGGARTHTTMSGVAHRAFENDVDALCNLREFFNYLPLSNQDPAPVLECHDPSDRLVPELDTIVPLESTKAYNMVDIIHAVVDEREFFEIMPNYAKNIVVGFARMNGRTVGIVGNQPKVASGCLDINSSVKGARFVRFCDSFNIPLITFVDVPGFLPGTAQEYGGIIRHGAKLLYAFAEATVPKVTVITRKAYGGAYDVMSSKHLCGDTNYAWPTAEIAVMGAKGAVEIIFKGHENVEAAQAEYIEKFANPFPAAVRGFVDDIIQPSSTRARICRDLDVLASKKVFSYTDEMGSYSVYT</sequence>
<feature type="domain" description="CoA carboxyltransferase C-terminal" evidence="12">
    <location>
        <begin position="324"/>
        <end position="563"/>
    </location>
</feature>
<keyword evidence="14" id="KW-1185">Reference proteome</keyword>
<dbReference type="FunFam" id="3.90.226.10:FF:000016">
    <property type="entry name" value="Propionyl-CoA carboxylase, beta subunit"/>
    <property type="match status" value="1"/>
</dbReference>
<comment type="subcellular location">
    <subcellularLocation>
        <location evidence="1">Mitochondrion matrix</location>
    </subcellularLocation>
</comment>
<gene>
    <name evidence="13" type="ORF">MG293_000239</name>
</gene>